<dbReference type="InterPro" id="IPR013766">
    <property type="entry name" value="Thioredoxin_domain"/>
</dbReference>
<reference evidence="11 14" key="3">
    <citation type="journal article" date="2019" name="Nat. Med.">
        <title>A library of human gut bacterial isolates paired with longitudinal multiomics data enables mechanistic microbiome research.</title>
        <authorList>
            <person name="Poyet M."/>
            <person name="Groussin M."/>
            <person name="Gibbons S.M."/>
            <person name="Avila-Pacheco J."/>
            <person name="Jiang X."/>
            <person name="Kearney S.M."/>
            <person name="Perrotta A.R."/>
            <person name="Berdy B."/>
            <person name="Zhao S."/>
            <person name="Lieberman T.D."/>
            <person name="Swanson P.K."/>
            <person name="Smith M."/>
            <person name="Roesemann S."/>
            <person name="Alexander J.E."/>
            <person name="Rich S.A."/>
            <person name="Livny J."/>
            <person name="Vlamakis H."/>
            <person name="Clish C."/>
            <person name="Bullock K."/>
            <person name="Deik A."/>
            <person name="Scott J."/>
            <person name="Pierce K.A."/>
            <person name="Xavier R.J."/>
            <person name="Alm E.J."/>
        </authorList>
    </citation>
    <scope>NUCLEOTIDE SEQUENCE [LARGE SCALE GENOMIC DNA]</scope>
    <source>
        <strain evidence="11 14">BIOML-A2</strain>
    </source>
</reference>
<feature type="site" description="Deprotonates C-terminal active site Cys" evidence="8">
    <location>
        <position position="25"/>
    </location>
</feature>
<dbReference type="EMBL" id="WWVX01000001">
    <property type="protein sequence ID" value="MZL68312.1"/>
    <property type="molecule type" value="Genomic_DNA"/>
</dbReference>
<dbReference type="InterPro" id="IPR005746">
    <property type="entry name" value="Thioredoxin"/>
</dbReference>
<dbReference type="PROSITE" id="PS51352">
    <property type="entry name" value="THIOREDOXIN_2"/>
    <property type="match status" value="1"/>
</dbReference>
<keyword evidence="5 9" id="KW-1015">Disulfide bond</keyword>
<keyword evidence="4" id="KW-0249">Electron transport</keyword>
<dbReference type="InterPro" id="IPR036249">
    <property type="entry name" value="Thioredoxin-like_sf"/>
</dbReference>
<evidence type="ECO:0000313" key="13">
    <source>
        <dbReference type="Proteomes" id="UP000184089"/>
    </source>
</evidence>
<dbReference type="Gene3D" id="3.40.30.10">
    <property type="entry name" value="Glutaredoxin"/>
    <property type="match status" value="1"/>
</dbReference>
<dbReference type="PANTHER" id="PTHR45663">
    <property type="entry name" value="GEO12009P1"/>
    <property type="match status" value="1"/>
</dbReference>
<dbReference type="Proteomes" id="UP000184089">
    <property type="component" value="Unassembled WGS sequence"/>
</dbReference>
<evidence type="ECO:0000256" key="3">
    <source>
        <dbReference type="ARBA" id="ARBA00022448"/>
    </source>
</evidence>
<dbReference type="PROSITE" id="PS00194">
    <property type="entry name" value="THIOREDOXIN_1"/>
    <property type="match status" value="1"/>
</dbReference>
<evidence type="ECO:0000256" key="6">
    <source>
        <dbReference type="ARBA" id="ARBA00023284"/>
    </source>
</evidence>
<evidence type="ECO:0000313" key="14">
    <source>
        <dbReference type="Proteomes" id="UP000474718"/>
    </source>
</evidence>
<dbReference type="CDD" id="cd02947">
    <property type="entry name" value="TRX_family"/>
    <property type="match status" value="1"/>
</dbReference>
<feature type="active site" description="Nucleophile" evidence="8">
    <location>
        <position position="34"/>
    </location>
</feature>
<dbReference type="PRINTS" id="PR00421">
    <property type="entry name" value="THIOREDOXIN"/>
</dbReference>
<evidence type="ECO:0000256" key="1">
    <source>
        <dbReference type="ARBA" id="ARBA00008987"/>
    </source>
</evidence>
<dbReference type="InterPro" id="IPR017937">
    <property type="entry name" value="Thioredoxin_CS"/>
</dbReference>
<dbReference type="GO" id="GO:0045454">
    <property type="term" value="P:cell redox homeostasis"/>
    <property type="evidence" value="ECO:0007669"/>
    <property type="project" value="TreeGrafter"/>
</dbReference>
<dbReference type="Proteomes" id="UP000474718">
    <property type="component" value="Unassembled WGS sequence"/>
</dbReference>
<sequence>MAVLAVGREQFEEGVLRSEKPVLVDFSAPWCGYCRRLAPAVARLAEKYGDRLEVKIVDIDELPQLAEHYGVDTIPTLRLFAGGRASEPLVNPGSAAEIENWLRENGAL</sequence>
<dbReference type="PANTHER" id="PTHR45663:SF11">
    <property type="entry name" value="GEO12009P1"/>
    <property type="match status" value="1"/>
</dbReference>
<evidence type="ECO:0000256" key="2">
    <source>
        <dbReference type="ARBA" id="ARBA00020570"/>
    </source>
</evidence>
<evidence type="ECO:0000256" key="5">
    <source>
        <dbReference type="ARBA" id="ARBA00023157"/>
    </source>
</evidence>
<reference evidence="12" key="2">
    <citation type="submission" date="2016-11" db="EMBL/GenBank/DDBJ databases">
        <authorList>
            <person name="Varghese N."/>
            <person name="Submissions S."/>
        </authorList>
    </citation>
    <scope>NUCLEOTIDE SEQUENCE</scope>
    <source>
        <strain evidence="12">DSM 4029</strain>
    </source>
</reference>
<dbReference type="SUPFAM" id="SSF52833">
    <property type="entry name" value="Thioredoxin-like"/>
    <property type="match status" value="1"/>
</dbReference>
<dbReference type="AlphaFoldDB" id="A0AAQ1RX85"/>
<feature type="site" description="Contributes to redox potential value" evidence="8">
    <location>
        <position position="33"/>
    </location>
</feature>
<evidence type="ECO:0000313" key="11">
    <source>
        <dbReference type="EMBL" id="MZL68312.1"/>
    </source>
</evidence>
<evidence type="ECO:0000313" key="12">
    <source>
        <dbReference type="EMBL" id="SHG62515.1"/>
    </source>
</evidence>
<reference evidence="13" key="1">
    <citation type="submission" date="2016-11" db="EMBL/GenBank/DDBJ databases">
        <authorList>
            <person name="Jaros S."/>
            <person name="Januszkiewicz K."/>
            <person name="Wedrychowicz H."/>
        </authorList>
    </citation>
    <scope>NUCLEOTIDE SEQUENCE [LARGE SCALE GENOMIC DNA]</scope>
    <source>
        <strain evidence="13">DSM 4029</strain>
    </source>
</reference>
<gene>
    <name evidence="11" type="ORF">GT747_00790</name>
    <name evidence="12" type="ORF">SAMN05444424_2850</name>
</gene>
<feature type="disulfide bond" description="Redox-active" evidence="9">
    <location>
        <begin position="31"/>
        <end position="34"/>
    </location>
</feature>
<keyword evidence="14" id="KW-1185">Reference proteome</keyword>
<dbReference type="EMBL" id="FQVY01000006">
    <property type="protein sequence ID" value="SHG62515.1"/>
    <property type="molecule type" value="Genomic_DNA"/>
</dbReference>
<protein>
    <recommendedName>
        <fullName evidence="2 7">Thioredoxin</fullName>
    </recommendedName>
</protein>
<evidence type="ECO:0000256" key="8">
    <source>
        <dbReference type="PIRSR" id="PIRSR000077-1"/>
    </source>
</evidence>
<dbReference type="RefSeq" id="WP_021661409.1">
    <property type="nucleotide sequence ID" value="NZ_FQVY01000006.1"/>
</dbReference>
<feature type="active site" description="Nucleophile" evidence="8">
    <location>
        <position position="31"/>
    </location>
</feature>
<keyword evidence="6 9" id="KW-0676">Redox-active center</keyword>
<keyword evidence="3" id="KW-0813">Transport</keyword>
<feature type="domain" description="Thioredoxin" evidence="10">
    <location>
        <begin position="1"/>
        <end position="107"/>
    </location>
</feature>
<dbReference type="PIRSF" id="PIRSF000077">
    <property type="entry name" value="Thioredoxin"/>
    <property type="match status" value="1"/>
</dbReference>
<comment type="similarity">
    <text evidence="1 7">Belongs to the thioredoxin family.</text>
</comment>
<organism evidence="12 13">
    <name type="scientific">Bittarella massiliensis</name>
    <name type="common">ex Durand et al. 2017</name>
    <dbReference type="NCBI Taxonomy" id="1720313"/>
    <lineage>
        <taxon>Bacteria</taxon>
        <taxon>Bacillati</taxon>
        <taxon>Bacillota</taxon>
        <taxon>Clostridia</taxon>
        <taxon>Eubacteriales</taxon>
        <taxon>Oscillospiraceae</taxon>
        <taxon>Bittarella (ex Durand et al. 2017)</taxon>
    </lineage>
</organism>
<dbReference type="GO" id="GO:0005829">
    <property type="term" value="C:cytosol"/>
    <property type="evidence" value="ECO:0007669"/>
    <property type="project" value="TreeGrafter"/>
</dbReference>
<evidence type="ECO:0000259" key="10">
    <source>
        <dbReference type="PROSITE" id="PS51352"/>
    </source>
</evidence>
<evidence type="ECO:0000256" key="9">
    <source>
        <dbReference type="PIRSR" id="PIRSR000077-4"/>
    </source>
</evidence>
<accession>A0AAQ1RX85</accession>
<evidence type="ECO:0000256" key="7">
    <source>
        <dbReference type="PIRNR" id="PIRNR000077"/>
    </source>
</evidence>
<evidence type="ECO:0000256" key="4">
    <source>
        <dbReference type="ARBA" id="ARBA00022982"/>
    </source>
</evidence>
<name>A0AAQ1RX85_9FIRM</name>
<comment type="caution">
    <text evidence="12">The sequence shown here is derived from an EMBL/GenBank/DDBJ whole genome shotgun (WGS) entry which is preliminary data.</text>
</comment>
<dbReference type="GO" id="GO:0015035">
    <property type="term" value="F:protein-disulfide reductase activity"/>
    <property type="evidence" value="ECO:0007669"/>
    <property type="project" value="InterPro"/>
</dbReference>
<dbReference type="Pfam" id="PF00085">
    <property type="entry name" value="Thioredoxin"/>
    <property type="match status" value="1"/>
</dbReference>
<proteinExistence type="inferred from homology"/>
<feature type="site" description="Contributes to redox potential value" evidence="8">
    <location>
        <position position="32"/>
    </location>
</feature>